<dbReference type="RefSeq" id="WP_119438068.1">
    <property type="nucleotide sequence ID" value="NZ_QWGR01000005.1"/>
</dbReference>
<dbReference type="AlphaFoldDB" id="A0A399SWB6"/>
<dbReference type="Proteomes" id="UP000265926">
    <property type="component" value="Unassembled WGS sequence"/>
</dbReference>
<proteinExistence type="predicted"/>
<protein>
    <submittedName>
        <fullName evidence="2">Uncharacterized protein</fullName>
    </submittedName>
</protein>
<feature type="transmembrane region" description="Helical" evidence="1">
    <location>
        <begin position="101"/>
        <end position="122"/>
    </location>
</feature>
<feature type="transmembrane region" description="Helical" evidence="1">
    <location>
        <begin position="44"/>
        <end position="62"/>
    </location>
</feature>
<evidence type="ECO:0000256" key="1">
    <source>
        <dbReference type="SAM" id="Phobius"/>
    </source>
</evidence>
<dbReference type="OrthoDB" id="9945709at2"/>
<comment type="caution">
    <text evidence="2">The sequence shown here is derived from an EMBL/GenBank/DDBJ whole genome shotgun (WGS) entry which is preliminary data.</text>
</comment>
<evidence type="ECO:0000313" key="2">
    <source>
        <dbReference type="EMBL" id="RIJ48336.1"/>
    </source>
</evidence>
<feature type="transmembrane region" description="Helical" evidence="1">
    <location>
        <begin position="134"/>
        <end position="155"/>
    </location>
</feature>
<keyword evidence="1" id="KW-0472">Membrane</keyword>
<keyword evidence="1" id="KW-1133">Transmembrane helix</keyword>
<organism evidence="2 3">
    <name type="scientific">Maribellus luteus</name>
    <dbReference type="NCBI Taxonomy" id="2305463"/>
    <lineage>
        <taxon>Bacteria</taxon>
        <taxon>Pseudomonadati</taxon>
        <taxon>Bacteroidota</taxon>
        <taxon>Bacteroidia</taxon>
        <taxon>Marinilabiliales</taxon>
        <taxon>Prolixibacteraceae</taxon>
        <taxon>Maribellus</taxon>
    </lineage>
</organism>
<gene>
    <name evidence="2" type="ORF">D1614_11450</name>
</gene>
<dbReference type="EMBL" id="QWGR01000005">
    <property type="protein sequence ID" value="RIJ48336.1"/>
    <property type="molecule type" value="Genomic_DNA"/>
</dbReference>
<sequence length="163" mass="19508">MDIQLAVFIGYAIFYIVFGLYILRPIPNSYNLLKIQIRLLPFNAKWFGALIIITGVFAYLYLKNIDGFVRERDYLFYNLNTGLLLFLFSKEHNEDELFQHLRMKSIVVSFINAMITIGIMYPMFFLNNEITDDIFFGFGFLTVMIQLYYLIYFYYSKYKLMKE</sequence>
<feature type="transmembrane region" description="Helical" evidence="1">
    <location>
        <begin position="6"/>
        <end position="23"/>
    </location>
</feature>
<keyword evidence="3" id="KW-1185">Reference proteome</keyword>
<evidence type="ECO:0000313" key="3">
    <source>
        <dbReference type="Proteomes" id="UP000265926"/>
    </source>
</evidence>
<name>A0A399SWB6_9BACT</name>
<accession>A0A399SWB6</accession>
<keyword evidence="1" id="KW-0812">Transmembrane</keyword>
<reference evidence="2 3" key="1">
    <citation type="submission" date="2018-08" db="EMBL/GenBank/DDBJ databases">
        <title>Pallidiluteibacterium maritimus gen. nov., sp. nov., isolated from coastal sediment.</title>
        <authorList>
            <person name="Zhou L.Y."/>
        </authorList>
    </citation>
    <scope>NUCLEOTIDE SEQUENCE [LARGE SCALE GENOMIC DNA]</scope>
    <source>
        <strain evidence="2 3">XSD2</strain>
    </source>
</reference>